<dbReference type="EMBL" id="RXOC01000012">
    <property type="protein sequence ID" value="RXF68147.1"/>
    <property type="molecule type" value="Genomic_DNA"/>
</dbReference>
<dbReference type="RefSeq" id="WP_128770576.1">
    <property type="nucleotide sequence ID" value="NZ_RXOC01000012.1"/>
</dbReference>
<dbReference type="CDD" id="cd07814">
    <property type="entry name" value="SRPBCC_CalC_Aha1-like"/>
    <property type="match status" value="1"/>
</dbReference>
<comment type="caution">
    <text evidence="3">The sequence shown here is derived from an EMBL/GenBank/DDBJ whole genome shotgun (WGS) entry which is preliminary data.</text>
</comment>
<evidence type="ECO:0000256" key="1">
    <source>
        <dbReference type="ARBA" id="ARBA00006817"/>
    </source>
</evidence>
<evidence type="ECO:0000259" key="2">
    <source>
        <dbReference type="Pfam" id="PF08327"/>
    </source>
</evidence>
<dbReference type="InterPro" id="IPR023393">
    <property type="entry name" value="START-like_dom_sf"/>
</dbReference>
<protein>
    <submittedName>
        <fullName evidence="3">SRPBCC domain-containing protein</fullName>
    </submittedName>
</protein>
<dbReference type="Gene3D" id="3.30.530.20">
    <property type="match status" value="1"/>
</dbReference>
<dbReference type="Proteomes" id="UP000290848">
    <property type="component" value="Unassembled WGS sequence"/>
</dbReference>
<evidence type="ECO:0000313" key="4">
    <source>
        <dbReference type="Proteomes" id="UP000290848"/>
    </source>
</evidence>
<sequence>MKNNKKDLLITHLFDAPAKLVFDAWTDPEHLKHWYAPDGCTVEFKSIDVKVGGQFHSCIHHPEHGNCWIKGRYYEVIVPEKLVLSMILSNENGETVSAPDAGKPDDWPLEIITTVTFSPVGKQTKVTLHQTVAEAEARKTGAYQSWFSMFNRLQEILNNQTMNLGTYNEK</sequence>
<dbReference type="InterPro" id="IPR013538">
    <property type="entry name" value="ASHA1/2-like_C"/>
</dbReference>
<name>A0A4Q0M589_9SPHI</name>
<organism evidence="3 4">
    <name type="scientific">Arcticibacter tournemirensis</name>
    <dbReference type="NCBI Taxonomy" id="699437"/>
    <lineage>
        <taxon>Bacteria</taxon>
        <taxon>Pseudomonadati</taxon>
        <taxon>Bacteroidota</taxon>
        <taxon>Sphingobacteriia</taxon>
        <taxon>Sphingobacteriales</taxon>
        <taxon>Sphingobacteriaceae</taxon>
        <taxon>Arcticibacter</taxon>
    </lineage>
</organism>
<gene>
    <name evidence="3" type="ORF">EKH83_16560</name>
</gene>
<accession>A0A4Q0M589</accession>
<reference evidence="3 4" key="1">
    <citation type="submission" date="2018-12" db="EMBL/GenBank/DDBJ databases">
        <title>The Draft Genome Sequence of the Soil Bacterium Pedobacter tournemirensis R1.</title>
        <authorList>
            <person name="He J."/>
        </authorList>
    </citation>
    <scope>NUCLEOTIDE SEQUENCE [LARGE SCALE GENOMIC DNA]</scope>
    <source>
        <strain evidence="3 4">R1</strain>
    </source>
</reference>
<feature type="domain" description="Activator of Hsp90 ATPase homologue 1/2-like C-terminal" evidence="2">
    <location>
        <begin position="15"/>
        <end position="157"/>
    </location>
</feature>
<dbReference type="AlphaFoldDB" id="A0A4Q0M589"/>
<evidence type="ECO:0000313" key="3">
    <source>
        <dbReference type="EMBL" id="RXF68147.1"/>
    </source>
</evidence>
<comment type="similarity">
    <text evidence="1">Belongs to the AHA1 family.</text>
</comment>
<dbReference type="Pfam" id="PF08327">
    <property type="entry name" value="AHSA1"/>
    <property type="match status" value="1"/>
</dbReference>
<proteinExistence type="inferred from homology"/>
<dbReference type="SUPFAM" id="SSF55961">
    <property type="entry name" value="Bet v1-like"/>
    <property type="match status" value="1"/>
</dbReference>